<accession>A0A6P5WGH3</accession>
<comment type="function">
    <text evidence="6">Transcription factor. Interacts specifically with the W box (5'-(T)TGAC[CT]-3'), a frequently occurring elicitor-responsive cis-acting element.</text>
</comment>
<keyword evidence="10" id="KW-1185">Reference proteome</keyword>
<dbReference type="GO" id="GO:0003700">
    <property type="term" value="F:DNA-binding transcription factor activity"/>
    <property type="evidence" value="ECO:0007669"/>
    <property type="project" value="InterPro"/>
</dbReference>
<evidence type="ECO:0000256" key="8">
    <source>
        <dbReference type="SAM" id="MobiDB-lite"/>
    </source>
</evidence>
<dbReference type="InterPro" id="IPR036576">
    <property type="entry name" value="WRKY_dom_sf"/>
</dbReference>
<dbReference type="SMR" id="A0A6P5WGH3"/>
<evidence type="ECO:0000256" key="7">
    <source>
        <dbReference type="ARBA" id="ARBA00060761"/>
    </source>
</evidence>
<evidence type="ECO:0000256" key="6">
    <source>
        <dbReference type="ARBA" id="ARBA00059805"/>
    </source>
</evidence>
<dbReference type="FunFam" id="2.20.25.80:FF:000005">
    <property type="entry name" value="probable WRKY transcription factor 14"/>
    <property type="match status" value="1"/>
</dbReference>
<dbReference type="Gene3D" id="2.20.25.80">
    <property type="entry name" value="WRKY domain"/>
    <property type="match status" value="1"/>
</dbReference>
<evidence type="ECO:0000259" key="9">
    <source>
        <dbReference type="PROSITE" id="PS50811"/>
    </source>
</evidence>
<dbReference type="PANTHER" id="PTHR32096:SF18">
    <property type="entry name" value="DISEASE RESISTANCE PROTEIN RRS1B-RELATED"/>
    <property type="match status" value="1"/>
</dbReference>
<dbReference type="SUPFAM" id="SSF118290">
    <property type="entry name" value="WRKY DNA-binding domain"/>
    <property type="match status" value="1"/>
</dbReference>
<dbReference type="PANTHER" id="PTHR32096">
    <property type="entry name" value="WRKY TRANSCRIPTION FACTOR 30-RELATED-RELATED"/>
    <property type="match status" value="1"/>
</dbReference>
<dbReference type="InterPro" id="IPR044810">
    <property type="entry name" value="WRKY_plant"/>
</dbReference>
<evidence type="ECO:0000256" key="2">
    <source>
        <dbReference type="ARBA" id="ARBA00023015"/>
    </source>
</evidence>
<feature type="compositionally biased region" description="Low complexity" evidence="8">
    <location>
        <begin position="302"/>
        <end position="317"/>
    </location>
</feature>
<dbReference type="AlphaFoldDB" id="A0A6P5WGH3"/>
<dbReference type="PROSITE" id="PS50811">
    <property type="entry name" value="WRKY"/>
    <property type="match status" value="1"/>
</dbReference>
<dbReference type="GO" id="GO:0000976">
    <property type="term" value="F:transcription cis-regulatory region binding"/>
    <property type="evidence" value="ECO:0007669"/>
    <property type="project" value="TreeGrafter"/>
</dbReference>
<dbReference type="SMART" id="SM00774">
    <property type="entry name" value="WRKY"/>
    <property type="match status" value="1"/>
</dbReference>
<organism evidence="10 11">
    <name type="scientific">Durio zibethinus</name>
    <name type="common">Durian</name>
    <dbReference type="NCBI Taxonomy" id="66656"/>
    <lineage>
        <taxon>Eukaryota</taxon>
        <taxon>Viridiplantae</taxon>
        <taxon>Streptophyta</taxon>
        <taxon>Embryophyta</taxon>
        <taxon>Tracheophyta</taxon>
        <taxon>Spermatophyta</taxon>
        <taxon>Magnoliopsida</taxon>
        <taxon>eudicotyledons</taxon>
        <taxon>Gunneridae</taxon>
        <taxon>Pentapetalae</taxon>
        <taxon>rosids</taxon>
        <taxon>malvids</taxon>
        <taxon>Malvales</taxon>
        <taxon>Malvaceae</taxon>
        <taxon>Helicteroideae</taxon>
        <taxon>Durio</taxon>
    </lineage>
</organism>
<keyword evidence="5" id="KW-0539">Nucleus</keyword>
<comment type="similarity">
    <text evidence="7">Belongs to the WRKY group II-e family.</text>
</comment>
<dbReference type="GeneID" id="111274105"/>
<dbReference type="Pfam" id="PF03106">
    <property type="entry name" value="WRKY"/>
    <property type="match status" value="1"/>
</dbReference>
<dbReference type="GO" id="GO:0005634">
    <property type="term" value="C:nucleus"/>
    <property type="evidence" value="ECO:0007669"/>
    <property type="project" value="UniProtKB-SubCell"/>
</dbReference>
<keyword evidence="2" id="KW-0805">Transcription regulation</keyword>
<reference evidence="11" key="1">
    <citation type="submission" date="2025-08" db="UniProtKB">
        <authorList>
            <consortium name="RefSeq"/>
        </authorList>
    </citation>
    <scope>IDENTIFICATION</scope>
    <source>
        <tissue evidence="11">Fruit stalk</tissue>
    </source>
</reference>
<gene>
    <name evidence="11" type="primary">LOC111274105</name>
</gene>
<keyword evidence="4" id="KW-0804">Transcription</keyword>
<dbReference type="Proteomes" id="UP000515121">
    <property type="component" value="Unplaced"/>
</dbReference>
<name>A0A6P5WGH3_DURZI</name>
<dbReference type="RefSeq" id="XP_022714491.1">
    <property type="nucleotide sequence ID" value="XM_022858756.1"/>
</dbReference>
<evidence type="ECO:0000313" key="10">
    <source>
        <dbReference type="Proteomes" id="UP000515121"/>
    </source>
</evidence>
<evidence type="ECO:0000256" key="5">
    <source>
        <dbReference type="ARBA" id="ARBA00023242"/>
    </source>
</evidence>
<evidence type="ECO:0000313" key="11">
    <source>
        <dbReference type="RefSeq" id="XP_022714491.1"/>
    </source>
</evidence>
<comment type="subcellular location">
    <subcellularLocation>
        <location evidence="1">Nucleus</location>
    </subcellularLocation>
</comment>
<dbReference type="OrthoDB" id="1937086at2759"/>
<feature type="domain" description="WRKY" evidence="9">
    <location>
        <begin position="222"/>
        <end position="288"/>
    </location>
</feature>
<evidence type="ECO:0000256" key="1">
    <source>
        <dbReference type="ARBA" id="ARBA00004123"/>
    </source>
</evidence>
<evidence type="ECO:0000256" key="3">
    <source>
        <dbReference type="ARBA" id="ARBA00023125"/>
    </source>
</evidence>
<protein>
    <submittedName>
        <fullName evidence="11">Probable WRKY transcription factor 14</fullName>
    </submittedName>
</protein>
<dbReference type="KEGG" id="dzi:111274105"/>
<dbReference type="InterPro" id="IPR003657">
    <property type="entry name" value="WRKY_dom"/>
</dbReference>
<proteinExistence type="inferred from homology"/>
<feature type="compositionally biased region" description="Polar residues" evidence="8">
    <location>
        <begin position="287"/>
        <end position="301"/>
    </location>
</feature>
<evidence type="ECO:0000256" key="4">
    <source>
        <dbReference type="ARBA" id="ARBA00023163"/>
    </source>
</evidence>
<keyword evidence="3" id="KW-0238">DNA-binding</keyword>
<sequence length="442" mass="47953">MCSVFGLQMENYQGDLNDIVRASGGPMGCISGQALDTVEASSWQRFPSDPLNFLSSVMEDHRVNPFGDPFSTMRDPLLHELNVAAGSTYFSSPNSTDLMINNTGSTSVEDTSSFSGASNIVGVGVGHSKIFEDDMRSPCNIFSRIQISPGSSKLPGSPCDSPAIAVLPSDMINTNTSKSCLIDNTGPVQISSPRNLGIKRRKSQAKKVVCIPAPAAANSRSSGEVVPSDLWAWRKYGQKPIKGSPYPRGYYRCSSSKGCSARKQVERSRTDPNMLVITYTSEHNHPWPTQRNALAGSTRSQPSKNNASASNISSPSSHPQNTVNPKEELKESSNDALSPKVAASSTASASVKEEIEDMEKQVDIDHDAEFGEGIPQTYRPALPDQSHQSEDFFADLDEIEADPLHLLFPQGFNVDQGEQIKENKAVDPFSLFDWSGDNSAYF</sequence>
<feature type="region of interest" description="Disordered" evidence="8">
    <location>
        <begin position="279"/>
        <end position="353"/>
    </location>
</feature>